<organism evidence="3">
    <name type="scientific">Vannella robusta</name>
    <dbReference type="NCBI Taxonomy" id="1487602"/>
    <lineage>
        <taxon>Eukaryota</taxon>
        <taxon>Amoebozoa</taxon>
        <taxon>Discosea</taxon>
        <taxon>Flabellinia</taxon>
        <taxon>Vannellidae</taxon>
        <taxon>Vannella</taxon>
    </lineage>
</organism>
<protein>
    <submittedName>
        <fullName evidence="3">Uncharacterized protein</fullName>
    </submittedName>
</protein>
<feature type="region of interest" description="Disordered" evidence="2">
    <location>
        <begin position="104"/>
        <end position="133"/>
    </location>
</feature>
<sequence>MSTSEAEDLLQSLEDLQEAYAKQLLVIGTQMSKLSRAMIKKGDLDNTVSDIKYSLRALPKLSVDADSVEEENLFLRQAIAKLKQEKEEHKASFHCLQKTGQSRSPVLKRHGTISSPKSEKFRRSTSNYRIPDALKPSRDENILIEQNTFQQHLKQLDQMTATTKETSELLTSSLES</sequence>
<dbReference type="AlphaFoldDB" id="A0A7S4M4X1"/>
<proteinExistence type="predicted"/>
<accession>A0A7S4M4X1</accession>
<evidence type="ECO:0000256" key="2">
    <source>
        <dbReference type="SAM" id="MobiDB-lite"/>
    </source>
</evidence>
<dbReference type="EMBL" id="HBKP01001748">
    <property type="protein sequence ID" value="CAE2201206.1"/>
    <property type="molecule type" value="Transcribed_RNA"/>
</dbReference>
<evidence type="ECO:0000256" key="1">
    <source>
        <dbReference type="SAM" id="Coils"/>
    </source>
</evidence>
<name>A0A7S4M4X1_9EUKA</name>
<keyword evidence="1" id="KW-0175">Coiled coil</keyword>
<gene>
    <name evidence="3" type="ORF">VSP0166_LOCUS1271</name>
</gene>
<feature type="coiled-coil region" evidence="1">
    <location>
        <begin position="65"/>
        <end position="99"/>
    </location>
</feature>
<evidence type="ECO:0000313" key="3">
    <source>
        <dbReference type="EMBL" id="CAE2201206.1"/>
    </source>
</evidence>
<reference evidence="3" key="1">
    <citation type="submission" date="2021-01" db="EMBL/GenBank/DDBJ databases">
        <authorList>
            <person name="Corre E."/>
            <person name="Pelletier E."/>
            <person name="Niang G."/>
            <person name="Scheremetjew M."/>
            <person name="Finn R."/>
            <person name="Kale V."/>
            <person name="Holt S."/>
            <person name="Cochrane G."/>
            <person name="Meng A."/>
            <person name="Brown T."/>
            <person name="Cohen L."/>
        </authorList>
    </citation>
    <scope>NUCLEOTIDE SEQUENCE</scope>
    <source>
        <strain evidence="3">DIVA3 518/3/11/1/6</strain>
    </source>
</reference>